<evidence type="ECO:0000313" key="6">
    <source>
        <dbReference type="Proteomes" id="UP000030437"/>
    </source>
</evidence>
<evidence type="ECO:0000313" key="5">
    <source>
        <dbReference type="EMBL" id="KGR87615.1"/>
    </source>
</evidence>
<proteinExistence type="predicted"/>
<dbReference type="Proteomes" id="UP000030437">
    <property type="component" value="Unassembled WGS sequence"/>
</dbReference>
<keyword evidence="1" id="KW-0805">Transcription regulation</keyword>
<dbReference type="SMART" id="SM00342">
    <property type="entry name" value="HTH_ARAC"/>
    <property type="match status" value="1"/>
</dbReference>
<evidence type="ECO:0000256" key="2">
    <source>
        <dbReference type="ARBA" id="ARBA00023125"/>
    </source>
</evidence>
<feature type="domain" description="HTH araC/xylS-type" evidence="4">
    <location>
        <begin position="291"/>
        <end position="389"/>
    </location>
</feature>
<evidence type="ECO:0000256" key="1">
    <source>
        <dbReference type="ARBA" id="ARBA00023015"/>
    </source>
</evidence>
<dbReference type="SUPFAM" id="SSF46689">
    <property type="entry name" value="Homeodomain-like"/>
    <property type="match status" value="2"/>
</dbReference>
<dbReference type="Pfam" id="PF12833">
    <property type="entry name" value="HTH_18"/>
    <property type="match status" value="1"/>
</dbReference>
<dbReference type="AlphaFoldDB" id="A0A0A3IVY8"/>
<keyword evidence="3" id="KW-0804">Transcription</keyword>
<dbReference type="PANTHER" id="PTHR43280:SF28">
    <property type="entry name" value="HTH-TYPE TRANSCRIPTIONAL ACTIVATOR RHAS"/>
    <property type="match status" value="1"/>
</dbReference>
<organism evidence="5 6">
    <name type="scientific">Lysinibacillus odysseyi 34hs-1 = NBRC 100172</name>
    <dbReference type="NCBI Taxonomy" id="1220589"/>
    <lineage>
        <taxon>Bacteria</taxon>
        <taxon>Bacillati</taxon>
        <taxon>Bacillota</taxon>
        <taxon>Bacilli</taxon>
        <taxon>Bacillales</taxon>
        <taxon>Bacillaceae</taxon>
        <taxon>Lysinibacillus</taxon>
    </lineage>
</organism>
<comment type="caution">
    <text evidence="5">The sequence shown here is derived from an EMBL/GenBank/DDBJ whole genome shotgun (WGS) entry which is preliminary data.</text>
</comment>
<sequence>MDDEERAEIHEWLDNFLESKYELVGELSYANIYIKEINRLFDWVGVKRFKKSNPRCVIVPIVHERLAHSSPIAMELELPYLLIKPVQKNKFMRAAKKLQAIFDAHRIEPVSYAELSTELAQTRSPFYKAFLRRLVRGEMTDEKEFFEARSHVQVGNLPNTVLFLQGFLLHEKQLTVDLCSKIIQHKLEELLSPITGISFLYFNSYLLVLVRVPSPYVSFKYWAAGVNALAMAIEQLKREQIYLYLGIGNTFEKPLDLHQSYLQARKARKKPPVDCIHIRYFEDLATHPSIIKAIDLIEQTCHEPINIQNIAGHTGFSPTHFGRLFKKETGRNFPEYVAYTRLIQSLKGLRRTTHTLEQISADYGFNTPNYYSGTFKKYVTLSPSEYRQTKEIFFK</sequence>
<reference evidence="5 6" key="1">
    <citation type="submission" date="2014-02" db="EMBL/GenBank/DDBJ databases">
        <title>Draft genome sequence of Lysinibacillus odysseyi NBRC 100172.</title>
        <authorList>
            <person name="Zhang F."/>
            <person name="Wang G."/>
            <person name="Zhang L."/>
        </authorList>
    </citation>
    <scope>NUCLEOTIDE SEQUENCE [LARGE SCALE GENOMIC DNA]</scope>
    <source>
        <strain evidence="5 6">NBRC 100172</strain>
    </source>
</reference>
<evidence type="ECO:0000256" key="3">
    <source>
        <dbReference type="ARBA" id="ARBA00023163"/>
    </source>
</evidence>
<protein>
    <recommendedName>
        <fullName evidence="4">HTH araC/xylS-type domain-containing protein</fullName>
    </recommendedName>
</protein>
<dbReference type="PANTHER" id="PTHR43280">
    <property type="entry name" value="ARAC-FAMILY TRANSCRIPTIONAL REGULATOR"/>
    <property type="match status" value="1"/>
</dbReference>
<dbReference type="InterPro" id="IPR009057">
    <property type="entry name" value="Homeodomain-like_sf"/>
</dbReference>
<gene>
    <name evidence="5" type="ORF">CD32_03420</name>
</gene>
<keyword evidence="2" id="KW-0238">DNA-binding</keyword>
<dbReference type="Gene3D" id="1.10.10.60">
    <property type="entry name" value="Homeodomain-like"/>
    <property type="match status" value="2"/>
</dbReference>
<keyword evidence="6" id="KW-1185">Reference proteome</keyword>
<dbReference type="STRING" id="1220589.CD32_03420"/>
<evidence type="ECO:0000259" key="4">
    <source>
        <dbReference type="PROSITE" id="PS01124"/>
    </source>
</evidence>
<dbReference type="PROSITE" id="PS01124">
    <property type="entry name" value="HTH_ARAC_FAMILY_2"/>
    <property type="match status" value="1"/>
</dbReference>
<dbReference type="eggNOG" id="COG2207">
    <property type="taxonomic scope" value="Bacteria"/>
</dbReference>
<dbReference type="GO" id="GO:0043565">
    <property type="term" value="F:sequence-specific DNA binding"/>
    <property type="evidence" value="ECO:0007669"/>
    <property type="project" value="InterPro"/>
</dbReference>
<accession>A0A0A3IVY8</accession>
<dbReference type="EMBL" id="JPVP01000046">
    <property type="protein sequence ID" value="KGR87615.1"/>
    <property type="molecule type" value="Genomic_DNA"/>
</dbReference>
<name>A0A0A3IVY8_9BACI</name>
<dbReference type="InterPro" id="IPR018060">
    <property type="entry name" value="HTH_AraC"/>
</dbReference>
<dbReference type="GO" id="GO:0003700">
    <property type="term" value="F:DNA-binding transcription factor activity"/>
    <property type="evidence" value="ECO:0007669"/>
    <property type="project" value="InterPro"/>
</dbReference>